<dbReference type="PIRSF" id="PIRSF001217">
    <property type="entry name" value="Protease_4_SppA"/>
    <property type="match status" value="1"/>
</dbReference>
<feature type="compositionally biased region" description="Low complexity" evidence="8">
    <location>
        <begin position="20"/>
        <end position="63"/>
    </location>
</feature>
<feature type="active site" description="Proton donor/acceptor" evidence="7">
    <location>
        <position position="264"/>
    </location>
</feature>
<evidence type="ECO:0000256" key="5">
    <source>
        <dbReference type="ARBA" id="ARBA00022825"/>
    </source>
</evidence>
<dbReference type="Gene3D" id="3.90.226.10">
    <property type="entry name" value="2-enoyl-CoA Hydratase, Chain A, domain 1"/>
    <property type="match status" value="2"/>
</dbReference>
<feature type="compositionally biased region" description="Basic residues" evidence="8">
    <location>
        <begin position="1"/>
        <end position="10"/>
    </location>
</feature>
<gene>
    <name evidence="11" type="primary">sppA</name>
    <name evidence="11" type="ORF">ENR23_02470</name>
</gene>
<dbReference type="PANTHER" id="PTHR33209">
    <property type="entry name" value="PROTEASE 4"/>
    <property type="match status" value="1"/>
</dbReference>
<dbReference type="InterPro" id="IPR047217">
    <property type="entry name" value="S49_SppA_67K_type_N"/>
</dbReference>
<dbReference type="SUPFAM" id="SSF52096">
    <property type="entry name" value="ClpP/crotonase"/>
    <property type="match status" value="2"/>
</dbReference>
<evidence type="ECO:0000256" key="7">
    <source>
        <dbReference type="PIRSR" id="PIRSR001217-1"/>
    </source>
</evidence>
<dbReference type="Gene3D" id="6.20.330.10">
    <property type="match status" value="1"/>
</dbReference>
<keyword evidence="9" id="KW-0812">Transmembrane</keyword>
<dbReference type="NCBIfam" id="TIGR00705">
    <property type="entry name" value="SppA_67K"/>
    <property type="match status" value="1"/>
</dbReference>
<evidence type="ECO:0000256" key="3">
    <source>
        <dbReference type="ARBA" id="ARBA00022670"/>
    </source>
</evidence>
<keyword evidence="5" id="KW-0720">Serine protease</keyword>
<evidence type="ECO:0000256" key="9">
    <source>
        <dbReference type="SAM" id="Phobius"/>
    </source>
</evidence>
<keyword evidence="3" id="KW-0645">Protease</keyword>
<dbReference type="AlphaFoldDB" id="A0A832I0A4"/>
<protein>
    <submittedName>
        <fullName evidence="11">Signal peptide peptidase SppA</fullName>
    </submittedName>
</protein>
<comment type="caution">
    <text evidence="11">The sequence shown here is derived from an EMBL/GenBank/DDBJ whole genome shotgun (WGS) entry which is preliminary data.</text>
</comment>
<dbReference type="GO" id="GO:0008236">
    <property type="term" value="F:serine-type peptidase activity"/>
    <property type="evidence" value="ECO:0007669"/>
    <property type="project" value="UniProtKB-KW"/>
</dbReference>
<organism evidence="11">
    <name type="scientific">Eiseniibacteriota bacterium</name>
    <dbReference type="NCBI Taxonomy" id="2212470"/>
    <lineage>
        <taxon>Bacteria</taxon>
        <taxon>Candidatus Eiseniibacteriota</taxon>
    </lineage>
</organism>
<proteinExistence type="inferred from homology"/>
<dbReference type="InterPro" id="IPR047272">
    <property type="entry name" value="S49_SppA_C"/>
</dbReference>
<comment type="similarity">
    <text evidence="2">Belongs to the peptidase S49 family.</text>
</comment>
<feature type="domain" description="Peptidase S49" evidence="10">
    <location>
        <begin position="196"/>
        <end position="335"/>
    </location>
</feature>
<name>A0A832I0A4_UNCEI</name>
<dbReference type="GO" id="GO:0006465">
    <property type="term" value="P:signal peptide processing"/>
    <property type="evidence" value="ECO:0007669"/>
    <property type="project" value="InterPro"/>
</dbReference>
<feature type="transmembrane region" description="Helical" evidence="9">
    <location>
        <begin position="88"/>
        <end position="109"/>
    </location>
</feature>
<evidence type="ECO:0000256" key="6">
    <source>
        <dbReference type="ARBA" id="ARBA00023136"/>
    </source>
</evidence>
<dbReference type="InterPro" id="IPR004635">
    <property type="entry name" value="Pept_S49_SppA"/>
</dbReference>
<reference evidence="11" key="1">
    <citation type="journal article" date="2020" name="mSystems">
        <title>Genome- and Community-Level Interaction Insights into Carbon Utilization and Element Cycling Functions of Hydrothermarchaeota in Hydrothermal Sediment.</title>
        <authorList>
            <person name="Zhou Z."/>
            <person name="Liu Y."/>
            <person name="Xu W."/>
            <person name="Pan J."/>
            <person name="Luo Z.H."/>
            <person name="Li M."/>
        </authorList>
    </citation>
    <scope>NUCLEOTIDE SEQUENCE [LARGE SCALE GENOMIC DNA]</scope>
    <source>
        <strain evidence="11">SpSt-381</strain>
    </source>
</reference>
<accession>A0A832I0A4</accession>
<dbReference type="InterPro" id="IPR029045">
    <property type="entry name" value="ClpP/crotonase-like_dom_sf"/>
</dbReference>
<dbReference type="PANTHER" id="PTHR33209:SF1">
    <property type="entry name" value="PEPTIDASE S49 DOMAIN-CONTAINING PROTEIN"/>
    <property type="match status" value="1"/>
</dbReference>
<dbReference type="InterPro" id="IPR002142">
    <property type="entry name" value="Peptidase_S49"/>
</dbReference>
<sequence length="659" mass="69955">MATTPRRRRSGCPSCAPRTASPNSRCSPSSRSAVPCARAHSRRAASSGTRTTRRTPAAFTSRSTCVSSSERSLHVSEGRPDVSKSRGVLVFVLLLTLLGSAVLFAALSLRAPAARSASHAVLVFDVPSRLDEGPPAYRGLWPGALRRVNALTVWDVIGALERAASDDRVEALVLHIDGLGWGWGRMQEVRDAVLRFRASGKPVYASLTSGGDAEYFLASAADVVASPPTVTLRIDGLTLSALFFRGALDKLGVTPNFRRVGEYKSGVEPLTREGFSPEARANADALLDARWSLLVDSLASARGLGADSVRALLDAGPFLAREAAAAGLIDTLLYDAEVDSLAAAGGAHRRAPLDFERYARRAPAASGGPRIAIVHADGTIAPGRSRAGPGDDPVLGAESLVAALRDLRERPSVRAVVLRINSPGGDAQASDDIWREVEKLKATRPVVASMSDVAASGGYYIAAGATALVAQPTTLTGSIGIYGGKLNVRGLLERLGLGVETLARGRHAEMLSPYRDFSEEEQALYDRQLEDFYRGFLDRVAANRGRSAAEIDSVARGRVWTGTDARALGLVDTLGGLDVALAVARREAGIAPDAPVTIERWPRAERTLLQQLLESLVEDEDLSVRAAEPIQGVWRALAPLAVLPDGRALALLPFTIDIR</sequence>
<evidence type="ECO:0000256" key="8">
    <source>
        <dbReference type="SAM" id="MobiDB-lite"/>
    </source>
</evidence>
<dbReference type="EMBL" id="DSQF01000003">
    <property type="protein sequence ID" value="HGZ42286.1"/>
    <property type="molecule type" value="Genomic_DNA"/>
</dbReference>
<dbReference type="CDD" id="cd07018">
    <property type="entry name" value="S49_SppA_67K_type"/>
    <property type="match status" value="1"/>
</dbReference>
<keyword evidence="9" id="KW-1133">Transmembrane helix</keyword>
<evidence type="ECO:0000313" key="11">
    <source>
        <dbReference type="EMBL" id="HGZ42286.1"/>
    </source>
</evidence>
<dbReference type="InterPro" id="IPR004634">
    <property type="entry name" value="Pept_S49_pIV"/>
</dbReference>
<evidence type="ECO:0000256" key="2">
    <source>
        <dbReference type="ARBA" id="ARBA00008683"/>
    </source>
</evidence>
<feature type="region of interest" description="Disordered" evidence="8">
    <location>
        <begin position="1"/>
        <end position="63"/>
    </location>
</feature>
<feature type="domain" description="Peptidase S49" evidence="10">
    <location>
        <begin position="439"/>
        <end position="590"/>
    </location>
</feature>
<dbReference type="Pfam" id="PF01343">
    <property type="entry name" value="Peptidase_S49"/>
    <property type="match status" value="2"/>
</dbReference>
<evidence type="ECO:0000256" key="1">
    <source>
        <dbReference type="ARBA" id="ARBA00004370"/>
    </source>
</evidence>
<dbReference type="Gene3D" id="3.40.1750.10">
    <property type="entry name" value="peptide peptidase (sppa) like domain"/>
    <property type="match status" value="1"/>
</dbReference>
<dbReference type="CDD" id="cd07023">
    <property type="entry name" value="S49_Sppa_N_C"/>
    <property type="match status" value="1"/>
</dbReference>
<evidence type="ECO:0000259" key="10">
    <source>
        <dbReference type="Pfam" id="PF01343"/>
    </source>
</evidence>
<feature type="active site" description="Nucleophile" evidence="7">
    <location>
        <position position="456"/>
    </location>
</feature>
<dbReference type="NCBIfam" id="TIGR00706">
    <property type="entry name" value="SppA_dom"/>
    <property type="match status" value="1"/>
</dbReference>
<comment type="subcellular location">
    <subcellularLocation>
        <location evidence="1">Membrane</location>
    </subcellularLocation>
</comment>
<dbReference type="GO" id="GO:0016020">
    <property type="term" value="C:membrane"/>
    <property type="evidence" value="ECO:0007669"/>
    <property type="project" value="UniProtKB-SubCell"/>
</dbReference>
<keyword evidence="4" id="KW-0378">Hydrolase</keyword>
<evidence type="ECO:0000256" key="4">
    <source>
        <dbReference type="ARBA" id="ARBA00022801"/>
    </source>
</evidence>
<keyword evidence="6 9" id="KW-0472">Membrane</keyword>